<gene>
    <name evidence="3" type="primary">LOC102655353</name>
</gene>
<dbReference type="RefSeq" id="XP_026299475.1">
    <property type="nucleotide sequence ID" value="XM_026443690.1"/>
</dbReference>
<accession>A0A7M7SR09</accession>
<sequence length="237" mass="28925">MECECIDVDTCEGISQPVFKKKPVRDVQKISKVIDKIEPLFALPPELMKCNRCKEKKKRLEKFEQIYTKKRLKVENFRRLMVSLIVKTELPEIDIDLNNDQDINRYYNYIYNGVNTFHTQIQDEIIEKILALVPYYLRDRFNYYMEDLLIEIKETYTRNMKKAIVEYALQDPMEYYLIEVRLKLYFEETRKNLLQVIYFLTRLKINVQKLCEYLQNQLFLINPCMKMTLDFWVRDFR</sequence>
<evidence type="ECO:0000313" key="2">
    <source>
        <dbReference type="Proteomes" id="UP000005203"/>
    </source>
</evidence>
<organism evidence="1">
    <name type="scientific">Apis mellifera</name>
    <name type="common">Honeybee</name>
    <dbReference type="NCBI Taxonomy" id="7460"/>
    <lineage>
        <taxon>Eukaryota</taxon>
        <taxon>Metazoa</taxon>
        <taxon>Ecdysozoa</taxon>
        <taxon>Arthropoda</taxon>
        <taxon>Hexapoda</taxon>
        <taxon>Insecta</taxon>
        <taxon>Pterygota</taxon>
        <taxon>Neoptera</taxon>
        <taxon>Endopterygota</taxon>
        <taxon>Hymenoptera</taxon>
        <taxon>Apocrita</taxon>
        <taxon>Aculeata</taxon>
        <taxon>Apoidea</taxon>
        <taxon>Anthophila</taxon>
        <taxon>Apidae</taxon>
        <taxon>Apis</taxon>
    </lineage>
</organism>
<reference evidence="1" key="1">
    <citation type="submission" date="2021-01" db="UniProtKB">
        <authorList>
            <consortium name="EnsemblMetazoa"/>
        </authorList>
    </citation>
    <scope>IDENTIFICATION</scope>
    <source>
        <strain evidence="1">DH4</strain>
    </source>
</reference>
<dbReference type="Proteomes" id="UP000005203">
    <property type="component" value="Linkage group LG11"/>
</dbReference>
<dbReference type="OrthoDB" id="7611425at2759"/>
<dbReference type="AlphaFoldDB" id="A0A7M7SR09"/>
<name>A0A7M7SR09_APIME</name>
<reference evidence="3" key="2">
    <citation type="submission" date="2025-04" db="UniProtKB">
        <authorList>
            <consortium name="RefSeq"/>
        </authorList>
    </citation>
    <scope>IDENTIFICATION</scope>
    <source>
        <strain evidence="3">DH4</strain>
        <tissue evidence="3">Whole body</tissue>
    </source>
</reference>
<accession>A0A8B8H647</accession>
<keyword evidence="2" id="KW-1185">Reference proteome</keyword>
<proteinExistence type="predicted"/>
<dbReference type="EnsemblMetazoa" id="XM_026443690">
    <property type="protein sequence ID" value="XP_026299475"/>
    <property type="gene ID" value="LOC102655353"/>
</dbReference>
<evidence type="ECO:0000313" key="1">
    <source>
        <dbReference type="EnsemblMetazoa" id="XP_026299475"/>
    </source>
</evidence>
<dbReference type="KEGG" id="ame:102655353"/>
<dbReference type="GeneID" id="102655353"/>
<evidence type="ECO:0000313" key="3">
    <source>
        <dbReference type="RefSeq" id="XP_026299475.1"/>
    </source>
</evidence>
<protein>
    <submittedName>
        <fullName evidence="3">Dynein heavy chain 7, axonemal-like</fullName>
    </submittedName>
</protein>